<dbReference type="AlphaFoldDB" id="A0A645AHB7"/>
<dbReference type="GO" id="GO:0055085">
    <property type="term" value="P:transmembrane transport"/>
    <property type="evidence" value="ECO:0007669"/>
    <property type="project" value="InterPro"/>
</dbReference>
<dbReference type="CDD" id="cd06261">
    <property type="entry name" value="TM_PBP2"/>
    <property type="match status" value="1"/>
</dbReference>
<comment type="caution">
    <text evidence="9">The sequence shown here is derived from an EMBL/GenBank/DDBJ whole genome shotgun (WGS) entry which is preliminary data.</text>
</comment>
<evidence type="ECO:0000256" key="1">
    <source>
        <dbReference type="ARBA" id="ARBA00004651"/>
    </source>
</evidence>
<accession>A0A645AHB7</accession>
<keyword evidence="3" id="KW-1003">Cell membrane</keyword>
<reference evidence="9" key="1">
    <citation type="submission" date="2019-08" db="EMBL/GenBank/DDBJ databases">
        <authorList>
            <person name="Kucharzyk K."/>
            <person name="Murdoch R.W."/>
            <person name="Higgins S."/>
            <person name="Loffler F."/>
        </authorList>
    </citation>
    <scope>NUCLEOTIDE SEQUENCE</scope>
</reference>
<dbReference type="PROSITE" id="PS50928">
    <property type="entry name" value="ABC_TM1"/>
    <property type="match status" value="1"/>
</dbReference>
<dbReference type="InterPro" id="IPR035906">
    <property type="entry name" value="MetI-like_sf"/>
</dbReference>
<dbReference type="Pfam" id="PF00528">
    <property type="entry name" value="BPD_transp_1"/>
    <property type="match status" value="1"/>
</dbReference>
<dbReference type="Pfam" id="PF12911">
    <property type="entry name" value="OppC_N"/>
    <property type="match status" value="1"/>
</dbReference>
<dbReference type="GO" id="GO:0005886">
    <property type="term" value="C:plasma membrane"/>
    <property type="evidence" value="ECO:0007669"/>
    <property type="project" value="UniProtKB-SubCell"/>
</dbReference>
<feature type="domain" description="ABC transmembrane type-1" evidence="8">
    <location>
        <begin position="95"/>
        <end position="284"/>
    </location>
</feature>
<proteinExistence type="predicted"/>
<keyword evidence="2" id="KW-0813">Transport</keyword>
<evidence type="ECO:0000313" key="9">
    <source>
        <dbReference type="EMBL" id="MPM52585.1"/>
    </source>
</evidence>
<name>A0A645AHB7_9ZZZZ</name>
<gene>
    <name evidence="9" type="primary">gsiD_31</name>
    <name evidence="9" type="ORF">SDC9_99345</name>
</gene>
<dbReference type="InterPro" id="IPR000515">
    <property type="entry name" value="MetI-like"/>
</dbReference>
<keyword evidence="4 7" id="KW-0812">Transmembrane</keyword>
<dbReference type="EMBL" id="VSSQ01013930">
    <property type="protein sequence ID" value="MPM52585.1"/>
    <property type="molecule type" value="Genomic_DNA"/>
</dbReference>
<protein>
    <submittedName>
        <fullName evidence="9">Glutathione transport system permease protein GsiD</fullName>
    </submittedName>
</protein>
<feature type="transmembrane region" description="Helical" evidence="7">
    <location>
        <begin position="34"/>
        <end position="54"/>
    </location>
</feature>
<feature type="transmembrane region" description="Helical" evidence="7">
    <location>
        <begin position="99"/>
        <end position="123"/>
    </location>
</feature>
<sequence>MVEDKLLIDENRIEFKKQHQGKEIWRRFKKDKGALVGLYIAIAFVLVIIFADVICPYETAISQDLHSKLQPPSYEHWFGTDTYGRDVFARIIHGARTSLSIALIATISSCVFGGFLGAVAGYYGGKIDSIIMRSLDIFMSVPDLLFTMAVVAALGASYVNLLIALTLVFFTNYVRLVRSQVLGIVEKEYVEASKAGGASNFRIILTHIIPNSMGVIIVNFTLNVAKIIIYEATLSFLGLGMPPPAPEWGMMLSEARQYMRSASYLVFFPAAAIVLSGLAVNFIGDGLRNALDPHLKS</sequence>
<keyword evidence="6 7" id="KW-0472">Membrane</keyword>
<feature type="transmembrane region" description="Helical" evidence="7">
    <location>
        <begin position="144"/>
        <end position="170"/>
    </location>
</feature>
<comment type="subcellular location">
    <subcellularLocation>
        <location evidence="1">Cell membrane</location>
        <topology evidence="1">Multi-pass membrane protein</topology>
    </subcellularLocation>
</comment>
<dbReference type="PANTHER" id="PTHR43386">
    <property type="entry name" value="OLIGOPEPTIDE TRANSPORT SYSTEM PERMEASE PROTEIN APPC"/>
    <property type="match status" value="1"/>
</dbReference>
<evidence type="ECO:0000256" key="4">
    <source>
        <dbReference type="ARBA" id="ARBA00022692"/>
    </source>
</evidence>
<dbReference type="PANTHER" id="PTHR43386:SF1">
    <property type="entry name" value="D,D-DIPEPTIDE TRANSPORT SYSTEM PERMEASE PROTEIN DDPC-RELATED"/>
    <property type="match status" value="1"/>
</dbReference>
<dbReference type="InterPro" id="IPR025966">
    <property type="entry name" value="OppC_N"/>
</dbReference>
<evidence type="ECO:0000256" key="2">
    <source>
        <dbReference type="ARBA" id="ARBA00022448"/>
    </source>
</evidence>
<evidence type="ECO:0000256" key="7">
    <source>
        <dbReference type="SAM" id="Phobius"/>
    </source>
</evidence>
<evidence type="ECO:0000256" key="3">
    <source>
        <dbReference type="ARBA" id="ARBA00022475"/>
    </source>
</evidence>
<dbReference type="SUPFAM" id="SSF161098">
    <property type="entry name" value="MetI-like"/>
    <property type="match status" value="1"/>
</dbReference>
<evidence type="ECO:0000256" key="6">
    <source>
        <dbReference type="ARBA" id="ARBA00023136"/>
    </source>
</evidence>
<feature type="transmembrane region" description="Helical" evidence="7">
    <location>
        <begin position="262"/>
        <end position="283"/>
    </location>
</feature>
<keyword evidence="5 7" id="KW-1133">Transmembrane helix</keyword>
<evidence type="ECO:0000256" key="5">
    <source>
        <dbReference type="ARBA" id="ARBA00022989"/>
    </source>
</evidence>
<dbReference type="InterPro" id="IPR050366">
    <property type="entry name" value="BP-dependent_transpt_permease"/>
</dbReference>
<dbReference type="Gene3D" id="1.10.3720.10">
    <property type="entry name" value="MetI-like"/>
    <property type="match status" value="1"/>
</dbReference>
<evidence type="ECO:0000259" key="8">
    <source>
        <dbReference type="PROSITE" id="PS50928"/>
    </source>
</evidence>
<organism evidence="9">
    <name type="scientific">bioreactor metagenome</name>
    <dbReference type="NCBI Taxonomy" id="1076179"/>
    <lineage>
        <taxon>unclassified sequences</taxon>
        <taxon>metagenomes</taxon>
        <taxon>ecological metagenomes</taxon>
    </lineage>
</organism>